<evidence type="ECO:0000313" key="2">
    <source>
        <dbReference type="Proteomes" id="UP000585638"/>
    </source>
</evidence>
<dbReference type="EMBL" id="JACHIR010000001">
    <property type="protein sequence ID" value="MBB5892542.1"/>
    <property type="molecule type" value="Genomic_DNA"/>
</dbReference>
<proteinExistence type="predicted"/>
<sequence length="122" mass="13192">MALSSEVRQLCRALLPPGEQIEYVFPALSVGQPGMISLLVVVGTSGVTLLACKFFQRHVPESVWATFPRSVRLSPEPMADGQIIELGTMRLEIDEEYVPVARAADAAHADRAGLPPDPLPDL</sequence>
<protein>
    <submittedName>
        <fullName evidence="1">Uncharacterized protein</fullName>
    </submittedName>
</protein>
<dbReference type="Proteomes" id="UP000585638">
    <property type="component" value="Unassembled WGS sequence"/>
</dbReference>
<organism evidence="1 2">
    <name type="scientific">Kutzneria kofuensis</name>
    <dbReference type="NCBI Taxonomy" id="103725"/>
    <lineage>
        <taxon>Bacteria</taxon>
        <taxon>Bacillati</taxon>
        <taxon>Actinomycetota</taxon>
        <taxon>Actinomycetes</taxon>
        <taxon>Pseudonocardiales</taxon>
        <taxon>Pseudonocardiaceae</taxon>
        <taxon>Kutzneria</taxon>
    </lineage>
</organism>
<comment type="caution">
    <text evidence="1">The sequence shown here is derived from an EMBL/GenBank/DDBJ whole genome shotgun (WGS) entry which is preliminary data.</text>
</comment>
<gene>
    <name evidence="1" type="ORF">BJ998_003738</name>
</gene>
<name>A0A7W9KHH6_9PSEU</name>
<dbReference type="AlphaFoldDB" id="A0A7W9KHH6"/>
<keyword evidence="2" id="KW-1185">Reference proteome</keyword>
<accession>A0A7W9KHH6</accession>
<dbReference type="RefSeq" id="WP_184863360.1">
    <property type="nucleotide sequence ID" value="NZ_BAAAWY010000004.1"/>
</dbReference>
<reference evidence="1 2" key="1">
    <citation type="submission" date="2020-08" db="EMBL/GenBank/DDBJ databases">
        <title>Sequencing the genomes of 1000 actinobacteria strains.</title>
        <authorList>
            <person name="Klenk H.-P."/>
        </authorList>
    </citation>
    <scope>NUCLEOTIDE SEQUENCE [LARGE SCALE GENOMIC DNA]</scope>
    <source>
        <strain evidence="1 2">DSM 43851</strain>
    </source>
</reference>
<evidence type="ECO:0000313" key="1">
    <source>
        <dbReference type="EMBL" id="MBB5892542.1"/>
    </source>
</evidence>